<organism evidence="4 5">
    <name type="scientific">Nocardia stercoris</name>
    <dbReference type="NCBI Taxonomy" id="2483361"/>
    <lineage>
        <taxon>Bacteria</taxon>
        <taxon>Bacillati</taxon>
        <taxon>Actinomycetota</taxon>
        <taxon>Actinomycetes</taxon>
        <taxon>Mycobacteriales</taxon>
        <taxon>Nocardiaceae</taxon>
        <taxon>Nocardia</taxon>
    </lineage>
</organism>
<dbReference type="AlphaFoldDB" id="A0A3M2KZ12"/>
<dbReference type="Gene3D" id="3.40.50.720">
    <property type="entry name" value="NAD(P)-binding Rossmann-like Domain"/>
    <property type="match status" value="1"/>
</dbReference>
<gene>
    <name evidence="4" type="ORF">EBN03_28400</name>
</gene>
<dbReference type="GO" id="GO:0016491">
    <property type="term" value="F:oxidoreductase activity"/>
    <property type="evidence" value="ECO:0007669"/>
    <property type="project" value="UniProtKB-KW"/>
</dbReference>
<dbReference type="InterPro" id="IPR002347">
    <property type="entry name" value="SDR_fam"/>
</dbReference>
<keyword evidence="2" id="KW-0560">Oxidoreductase</keyword>
<dbReference type="EMBL" id="RFFH01000018">
    <property type="protein sequence ID" value="RMI28805.1"/>
    <property type="molecule type" value="Genomic_DNA"/>
</dbReference>
<dbReference type="PANTHER" id="PTHR45024:SF2">
    <property type="entry name" value="SCP2 DOMAIN-CONTAINING PROTEIN"/>
    <property type="match status" value="1"/>
</dbReference>
<dbReference type="InterPro" id="IPR036291">
    <property type="entry name" value="NAD(P)-bd_dom_sf"/>
</dbReference>
<evidence type="ECO:0000256" key="3">
    <source>
        <dbReference type="RuleBase" id="RU000363"/>
    </source>
</evidence>
<dbReference type="InterPro" id="IPR051687">
    <property type="entry name" value="Peroxisomal_Beta-Oxidation"/>
</dbReference>
<reference evidence="4 5" key="1">
    <citation type="submission" date="2018-10" db="EMBL/GenBank/DDBJ databases">
        <title>Isolation from cow dung.</title>
        <authorList>
            <person name="Ling L."/>
        </authorList>
    </citation>
    <scope>NUCLEOTIDE SEQUENCE [LARGE SCALE GENOMIC DNA]</scope>
    <source>
        <strain evidence="4 5">NEAU-LL90</strain>
    </source>
</reference>
<dbReference type="Proteomes" id="UP000279275">
    <property type="component" value="Unassembled WGS sequence"/>
</dbReference>
<dbReference type="PRINTS" id="PR00081">
    <property type="entry name" value="GDHRDH"/>
</dbReference>
<name>A0A3M2KZ12_9NOCA</name>
<evidence type="ECO:0000313" key="5">
    <source>
        <dbReference type="Proteomes" id="UP000279275"/>
    </source>
</evidence>
<accession>A0A3M2KZ12</accession>
<dbReference type="PRINTS" id="PR00080">
    <property type="entry name" value="SDRFAMILY"/>
</dbReference>
<protein>
    <submittedName>
        <fullName evidence="4">SDR family NAD(P)-dependent oxidoreductase</fullName>
    </submittedName>
</protein>
<dbReference type="Pfam" id="PF00106">
    <property type="entry name" value="adh_short"/>
    <property type="match status" value="1"/>
</dbReference>
<comment type="similarity">
    <text evidence="1 3">Belongs to the short-chain dehydrogenases/reductases (SDR) family.</text>
</comment>
<evidence type="ECO:0000256" key="2">
    <source>
        <dbReference type="ARBA" id="ARBA00023002"/>
    </source>
</evidence>
<sequence length="301" mass="31458">MEEKQMLSFDGRVAVVTGSGRGLGASHAKFLASRGAAVVINDLGGSAQGTGASATPAEEVVAEIVAAGGRAVANFDSVTENPEAIVQTAIDAFGRLDILVNNAGINQARPFGPDVLPSIRQHMEVHFFGTAGVTAAAWPHLVQSGSGRIVNTTSPTLIGFPQQTPYVSAKGAIFAFTRTLALEGAEVGIKVNAIAPTAATRMSDEADISEEFKQFMRDNLPTSLVSPVVAYLAHQDCAINGEVLQAQGGEVQRLVLGFNTGFTSTDLTPELIQQHLAEILDPATHVPFEQVDKQDLGAVGK</sequence>
<evidence type="ECO:0000256" key="1">
    <source>
        <dbReference type="ARBA" id="ARBA00006484"/>
    </source>
</evidence>
<evidence type="ECO:0000313" key="4">
    <source>
        <dbReference type="EMBL" id="RMI28805.1"/>
    </source>
</evidence>
<dbReference type="PANTHER" id="PTHR45024">
    <property type="entry name" value="DEHYDROGENASES, SHORT CHAIN"/>
    <property type="match status" value="1"/>
</dbReference>
<keyword evidence="5" id="KW-1185">Reference proteome</keyword>
<proteinExistence type="inferred from homology"/>
<comment type="caution">
    <text evidence="4">The sequence shown here is derived from an EMBL/GenBank/DDBJ whole genome shotgun (WGS) entry which is preliminary data.</text>
</comment>
<dbReference type="SUPFAM" id="SSF51735">
    <property type="entry name" value="NAD(P)-binding Rossmann-fold domains"/>
    <property type="match status" value="1"/>
</dbReference>